<dbReference type="RefSeq" id="WP_078318796.1">
    <property type="nucleotide sequence ID" value="NZ_FXTS01000002.1"/>
</dbReference>
<name>A0A1T1HCM3_OCELI</name>
<accession>A0A1T1HCM3</accession>
<keyword evidence="2" id="KW-1185">Reference proteome</keyword>
<dbReference type="EMBL" id="MTSD02000002">
    <property type="protein sequence ID" value="OOV87467.1"/>
    <property type="molecule type" value="Genomic_DNA"/>
</dbReference>
<sequence>MTIAFYKDTGIQFEKIEGGQWASAKSIGDALGYSLGADEVLNLYRRHKDEFDADMSQVLPVKTSHGLQHKRMFSFRGVNLIVMLAKQPKASAIRCKMLEFLHGEIGLAG</sequence>
<comment type="caution">
    <text evidence="1">The sequence shown here is derived from an EMBL/GenBank/DDBJ whole genome shotgun (WGS) entry which is preliminary data.</text>
</comment>
<evidence type="ECO:0008006" key="3">
    <source>
        <dbReference type="Google" id="ProtNLM"/>
    </source>
</evidence>
<dbReference type="Proteomes" id="UP000190064">
    <property type="component" value="Unassembled WGS sequence"/>
</dbReference>
<protein>
    <recommendedName>
        <fullName evidence="3">Bro-N domain-containing protein</fullName>
    </recommendedName>
</protein>
<reference evidence="1" key="1">
    <citation type="submission" date="2017-02" db="EMBL/GenBank/DDBJ databases">
        <title>Draft Genome Sequence of the Salt Water Bacterium Oceanospirillum linum ATCC 11336.</title>
        <authorList>
            <person name="Trachtenberg A.M."/>
            <person name="Carney J.G."/>
            <person name="Linnane J.D."/>
            <person name="Rheaume B.A."/>
            <person name="Pitts N.L."/>
            <person name="Mykles D.L."/>
            <person name="Maclea K.S."/>
        </authorList>
    </citation>
    <scope>NUCLEOTIDE SEQUENCE [LARGE SCALE GENOMIC DNA]</scope>
    <source>
        <strain evidence="1">ATCC 11336</strain>
    </source>
</reference>
<proteinExistence type="predicted"/>
<organism evidence="1 2">
    <name type="scientific">Oceanospirillum linum</name>
    <dbReference type="NCBI Taxonomy" id="966"/>
    <lineage>
        <taxon>Bacteria</taxon>
        <taxon>Pseudomonadati</taxon>
        <taxon>Pseudomonadota</taxon>
        <taxon>Gammaproteobacteria</taxon>
        <taxon>Oceanospirillales</taxon>
        <taxon>Oceanospirillaceae</taxon>
        <taxon>Oceanospirillum</taxon>
    </lineage>
</organism>
<gene>
    <name evidence="1" type="ORF">BTA35_0205325</name>
</gene>
<dbReference type="STRING" id="966.BTA35_0205325"/>
<evidence type="ECO:0000313" key="2">
    <source>
        <dbReference type="Proteomes" id="UP000190064"/>
    </source>
</evidence>
<evidence type="ECO:0000313" key="1">
    <source>
        <dbReference type="EMBL" id="OOV87467.1"/>
    </source>
</evidence>
<dbReference type="AlphaFoldDB" id="A0A1T1HCM3"/>